<comment type="caution">
    <text evidence="1">The sequence shown here is derived from an EMBL/GenBank/DDBJ whole genome shotgun (WGS) entry which is preliminary data.</text>
</comment>
<organism evidence="1 2">
    <name type="scientific">Imshaugia aleurites</name>
    <dbReference type="NCBI Taxonomy" id="172621"/>
    <lineage>
        <taxon>Eukaryota</taxon>
        <taxon>Fungi</taxon>
        <taxon>Dikarya</taxon>
        <taxon>Ascomycota</taxon>
        <taxon>Pezizomycotina</taxon>
        <taxon>Lecanoromycetes</taxon>
        <taxon>OSLEUM clade</taxon>
        <taxon>Lecanoromycetidae</taxon>
        <taxon>Lecanorales</taxon>
        <taxon>Lecanorineae</taxon>
        <taxon>Parmeliaceae</taxon>
        <taxon>Imshaugia</taxon>
    </lineage>
</organism>
<protein>
    <recommendedName>
        <fullName evidence="3">Heterokaryon incompatibility domain-containing protein</fullName>
    </recommendedName>
</protein>
<dbReference type="Proteomes" id="UP000664534">
    <property type="component" value="Unassembled WGS sequence"/>
</dbReference>
<accession>A0A8H3F379</accession>
<sequence length="813" mass="91881">MNSTNEDQLLPGPWTFTPETLRTQLLSDTFEPDGNGTPPVLLCDRLEFAYENGSHRNFTPEEQVQNRQNLCRSLFDVLSDPKSQFCEQLDPLFSRIAHCNLPPQDRGMEGVVIADTCKLLKRLPARPLPLPNVPRGISGIHYNGTMSRADRESCLVWSELSVVSHLSVNVIRTALLVIIEGNKAVHVLVKLLDTVADLLSTATQLCASSDTESERHTWFLVRAYLWTSWQRCTMIYFHTLLGSHLFMGFNDANEQALLLKGTSPSPDYTLQDISRHQLATLKPQSMCGWAFELLRSNPVCLASDFRGMFSRYANAFGDGTGRCISNQASSCKGDDSAHCQRFKGMKIENQSAHDESCQGHCDRLIWDEKSYRRCSGARAVTLDDNVDDRHLVYCQASAKTLSVSHVWSHGQGGRPEEGYGFNRCLHRRYISIARSLNCDSYWMDTPCIPENHQLRREAIMNINRVFENSRATVICDRDLMNINATDLTIAVRELILVTILVCDWNIRAWTFLEAFRGRAKTFALCKRNTPVSLRDIIDAVHREGSLDITPLLLTVPHLLPSFHAKEKGFTTGFPYSRGFLIPETAGSILSHRPASRSGDDIVIWSLLLQDEVCHDAESFWRSRQGSVLATSFLMSSAPRLRKPGLRWAPSSPMAKEMRFPTSKTSTRILAFDGSDSDRGSISSEGFTAPWWFFDFVGPYPGSAKLSKFLNVEVNLEDTACRRNLSAIRRTYLKGCIWGALLRPIHASTSRQSTTYRGDSSKTIVAVCGTNLRVQFYMVRAPEDQMERWHWKGLYQWDMSEPLPKFIRAHVLLD</sequence>
<proteinExistence type="predicted"/>
<reference evidence="1" key="1">
    <citation type="submission" date="2021-03" db="EMBL/GenBank/DDBJ databases">
        <authorList>
            <person name="Tagirdzhanova G."/>
        </authorList>
    </citation>
    <scope>NUCLEOTIDE SEQUENCE</scope>
</reference>
<dbReference type="PANTHER" id="PTHR39596:SF4">
    <property type="entry name" value="HET DOMAIN PROTEIN (AFU_ORTHOLOGUE AFUA_3G03140)-RELATED"/>
    <property type="match status" value="1"/>
</dbReference>
<dbReference type="OrthoDB" id="2426273at2759"/>
<evidence type="ECO:0000313" key="1">
    <source>
        <dbReference type="EMBL" id="CAF9916214.1"/>
    </source>
</evidence>
<dbReference type="AlphaFoldDB" id="A0A8H3F379"/>
<evidence type="ECO:0008006" key="3">
    <source>
        <dbReference type="Google" id="ProtNLM"/>
    </source>
</evidence>
<dbReference type="EMBL" id="CAJPDT010000016">
    <property type="protein sequence ID" value="CAF9916214.1"/>
    <property type="molecule type" value="Genomic_DNA"/>
</dbReference>
<keyword evidence="2" id="KW-1185">Reference proteome</keyword>
<gene>
    <name evidence="1" type="ORF">IMSHALPRED_003011</name>
</gene>
<dbReference type="PANTHER" id="PTHR39596">
    <property type="match status" value="1"/>
</dbReference>
<evidence type="ECO:0000313" key="2">
    <source>
        <dbReference type="Proteomes" id="UP000664534"/>
    </source>
</evidence>
<name>A0A8H3F379_9LECA</name>